<gene>
    <name evidence="2" type="ORF">GCM10011577_28560</name>
</gene>
<reference evidence="3" key="1">
    <citation type="journal article" date="2019" name="Int. J. Syst. Evol. Microbiol.">
        <title>The Global Catalogue of Microorganisms (GCM) 10K type strain sequencing project: providing services to taxonomists for standard genome sequencing and annotation.</title>
        <authorList>
            <consortium name="The Broad Institute Genomics Platform"/>
            <consortium name="The Broad Institute Genome Sequencing Center for Infectious Disease"/>
            <person name="Wu L."/>
            <person name="Ma J."/>
        </authorList>
    </citation>
    <scope>NUCLEOTIDE SEQUENCE [LARGE SCALE GENOMIC DNA]</scope>
    <source>
        <strain evidence="3">CGMCC 1.1927</strain>
    </source>
</reference>
<evidence type="ECO:0000313" key="3">
    <source>
        <dbReference type="Proteomes" id="UP000596938"/>
    </source>
</evidence>
<proteinExistence type="predicted"/>
<dbReference type="EMBL" id="BMKU01000009">
    <property type="protein sequence ID" value="GGH02920.1"/>
    <property type="molecule type" value="Genomic_DNA"/>
</dbReference>
<comment type="caution">
    <text evidence="2">The sequence shown here is derived from an EMBL/GenBank/DDBJ whole genome shotgun (WGS) entry which is preliminary data.</text>
</comment>
<dbReference type="Proteomes" id="UP000596938">
    <property type="component" value="Unassembled WGS sequence"/>
</dbReference>
<sequence>MGAAIPQFPLIAEGSIPYADFLGSSSWPVLKHGGLLHARISTRDRQPMTTARNTHASSAHARPLNTARPPATRRSTLGAGIATTDTGYVGKPTCDTCRTDEFVYLESYIPPTYRRDGTVAALGEVAYTCTRCEDFSAHSVPVTWTPPGWYLG</sequence>
<protein>
    <submittedName>
        <fullName evidence="2">Uncharacterized protein</fullName>
    </submittedName>
</protein>
<evidence type="ECO:0000313" key="2">
    <source>
        <dbReference type="EMBL" id="GGH02920.1"/>
    </source>
</evidence>
<name>A0ABQ1XUC6_9MICC</name>
<feature type="region of interest" description="Disordered" evidence="1">
    <location>
        <begin position="46"/>
        <end position="79"/>
    </location>
</feature>
<keyword evidence="3" id="KW-1185">Reference proteome</keyword>
<organism evidence="2 3">
    <name type="scientific">Pseudarthrobacter polychromogenes</name>
    <dbReference type="NCBI Taxonomy" id="1676"/>
    <lineage>
        <taxon>Bacteria</taxon>
        <taxon>Bacillati</taxon>
        <taxon>Actinomycetota</taxon>
        <taxon>Actinomycetes</taxon>
        <taxon>Micrococcales</taxon>
        <taxon>Micrococcaceae</taxon>
        <taxon>Pseudarthrobacter</taxon>
    </lineage>
</organism>
<feature type="compositionally biased region" description="Polar residues" evidence="1">
    <location>
        <begin position="47"/>
        <end position="57"/>
    </location>
</feature>
<evidence type="ECO:0000256" key="1">
    <source>
        <dbReference type="SAM" id="MobiDB-lite"/>
    </source>
</evidence>
<accession>A0ABQ1XUC6</accession>